<dbReference type="RefSeq" id="WP_179443898.1">
    <property type="nucleotide sequence ID" value="NZ_JACBZS010000001.1"/>
</dbReference>
<dbReference type="AlphaFoldDB" id="A0A7Z0D6P4"/>
<organism evidence="2 3">
    <name type="scientific">Naumannella cuiyingiana</name>
    <dbReference type="NCBI Taxonomy" id="1347891"/>
    <lineage>
        <taxon>Bacteria</taxon>
        <taxon>Bacillati</taxon>
        <taxon>Actinomycetota</taxon>
        <taxon>Actinomycetes</taxon>
        <taxon>Propionibacteriales</taxon>
        <taxon>Propionibacteriaceae</taxon>
        <taxon>Naumannella</taxon>
    </lineage>
</organism>
<gene>
    <name evidence="2" type="ORF">GGQ54_000438</name>
</gene>
<name>A0A7Z0D6P4_9ACTN</name>
<evidence type="ECO:0000313" key="2">
    <source>
        <dbReference type="EMBL" id="NYI69878.1"/>
    </source>
</evidence>
<evidence type="ECO:0000313" key="3">
    <source>
        <dbReference type="Proteomes" id="UP000527616"/>
    </source>
</evidence>
<dbReference type="Proteomes" id="UP000527616">
    <property type="component" value="Unassembled WGS sequence"/>
</dbReference>
<dbReference type="EMBL" id="JACBZS010000001">
    <property type="protein sequence ID" value="NYI69878.1"/>
    <property type="molecule type" value="Genomic_DNA"/>
</dbReference>
<dbReference type="InterPro" id="IPR005531">
    <property type="entry name" value="Asp23"/>
</dbReference>
<accession>A0A7Z0D6P4</accession>
<comment type="similarity">
    <text evidence="1">Belongs to the asp23 family.</text>
</comment>
<proteinExistence type="inferred from homology"/>
<sequence length="137" mass="14584">MTIVDPRVDVDNSAASQIPAADRGRLRIDRRVVEKIASQAASEVSAAGGTSGGFLGIGARRDFDARPKVSVDLRGDSATIAVTCGVAYPAPLRETTDAVRAHVHDQVERQVGITVDRVDIDVAWLSRADTGVARHLR</sequence>
<dbReference type="Pfam" id="PF03780">
    <property type="entry name" value="Asp23"/>
    <property type="match status" value="1"/>
</dbReference>
<evidence type="ECO:0000256" key="1">
    <source>
        <dbReference type="ARBA" id="ARBA00005721"/>
    </source>
</evidence>
<keyword evidence="3" id="KW-1185">Reference proteome</keyword>
<comment type="caution">
    <text evidence="2">The sequence shown here is derived from an EMBL/GenBank/DDBJ whole genome shotgun (WGS) entry which is preliminary data.</text>
</comment>
<protein>
    <submittedName>
        <fullName evidence="2">Putative alkaline shock family protein YloU</fullName>
    </submittedName>
</protein>
<reference evidence="2 3" key="1">
    <citation type="submission" date="2020-07" db="EMBL/GenBank/DDBJ databases">
        <title>Sequencing the genomes of 1000 actinobacteria strains.</title>
        <authorList>
            <person name="Klenk H.-P."/>
        </authorList>
    </citation>
    <scope>NUCLEOTIDE SEQUENCE [LARGE SCALE GENOMIC DNA]</scope>
    <source>
        <strain evidence="2 3">DSM 103164</strain>
    </source>
</reference>